<dbReference type="EC" id="3.5.2.9" evidence="1"/>
<evidence type="ECO:0000256" key="1">
    <source>
        <dbReference type="HAMAP-Rule" id="MF_00691"/>
    </source>
</evidence>
<dbReference type="PANTHER" id="PTHR30292">
    <property type="entry name" value="UNCHARACTERIZED PROTEIN YBGL-RELATED"/>
    <property type="match status" value="1"/>
</dbReference>
<comment type="similarity">
    <text evidence="1">Belongs to the LamB/PxpA family.</text>
</comment>
<dbReference type="Pfam" id="PF03746">
    <property type="entry name" value="LamB_YcsF"/>
    <property type="match status" value="1"/>
</dbReference>
<keyword evidence="1" id="KW-0067">ATP-binding</keyword>
<dbReference type="CDD" id="cd10787">
    <property type="entry name" value="LamB_YcsF_like"/>
    <property type="match status" value="1"/>
</dbReference>
<gene>
    <name evidence="1" type="primary">pxpA</name>
    <name evidence="2" type="ORF">LMG27198_05270</name>
</gene>
<dbReference type="HAMAP" id="MF_00691">
    <property type="entry name" value="PxpA"/>
    <property type="match status" value="1"/>
</dbReference>
<dbReference type="EMBL" id="BSEC01000001">
    <property type="protein sequence ID" value="GLI91535.1"/>
    <property type="molecule type" value="Genomic_DNA"/>
</dbReference>
<accession>A0A9W6LQH0</accession>
<comment type="function">
    <text evidence="1">Catalyzes the cleavage of 5-oxoproline to form L-glutamate coupled to the hydrolysis of ATP to ADP and inorganic phosphate.</text>
</comment>
<proteinExistence type="inferred from homology"/>
<reference evidence="2" key="1">
    <citation type="journal article" date="2023" name="Int. J. Syst. Evol. Microbiol.">
        <title>Methylocystis iwaonis sp. nov., a type II methane-oxidizing bacterium from surface soil of a rice paddy field in Japan, and emended description of the genus Methylocystis (ex Whittenbury et al. 1970) Bowman et al. 1993.</title>
        <authorList>
            <person name="Kaise H."/>
            <person name="Sawadogo J.B."/>
            <person name="Alam M.S."/>
            <person name="Ueno C."/>
            <person name="Dianou D."/>
            <person name="Shinjo R."/>
            <person name="Asakawa S."/>
        </authorList>
    </citation>
    <scope>NUCLEOTIDE SEQUENCE</scope>
    <source>
        <strain evidence="2">LMG27198</strain>
    </source>
</reference>
<keyword evidence="3" id="KW-1185">Reference proteome</keyword>
<comment type="catalytic activity">
    <reaction evidence="1">
        <text>5-oxo-L-proline + ATP + 2 H2O = L-glutamate + ADP + phosphate + H(+)</text>
        <dbReference type="Rhea" id="RHEA:10348"/>
        <dbReference type="ChEBI" id="CHEBI:15377"/>
        <dbReference type="ChEBI" id="CHEBI:15378"/>
        <dbReference type="ChEBI" id="CHEBI:29985"/>
        <dbReference type="ChEBI" id="CHEBI:30616"/>
        <dbReference type="ChEBI" id="CHEBI:43474"/>
        <dbReference type="ChEBI" id="CHEBI:58402"/>
        <dbReference type="ChEBI" id="CHEBI:456216"/>
        <dbReference type="EC" id="3.5.2.9"/>
    </reaction>
</comment>
<dbReference type="SUPFAM" id="SSF88713">
    <property type="entry name" value="Glycoside hydrolase/deacetylase"/>
    <property type="match status" value="1"/>
</dbReference>
<comment type="caution">
    <text evidence="2">The sequence shown here is derived from an EMBL/GenBank/DDBJ whole genome shotgun (WGS) entry which is preliminary data.</text>
</comment>
<keyword evidence="1" id="KW-0547">Nucleotide-binding</keyword>
<name>A0A9W6LQH0_9HYPH</name>
<dbReference type="InterPro" id="IPR011330">
    <property type="entry name" value="Glyco_hydro/deAcase_b/a-brl"/>
</dbReference>
<dbReference type="GO" id="GO:0005975">
    <property type="term" value="P:carbohydrate metabolic process"/>
    <property type="evidence" value="ECO:0007669"/>
    <property type="project" value="InterPro"/>
</dbReference>
<dbReference type="Proteomes" id="UP001144323">
    <property type="component" value="Unassembled WGS sequence"/>
</dbReference>
<dbReference type="Gene3D" id="3.20.20.370">
    <property type="entry name" value="Glycoside hydrolase/deacetylase"/>
    <property type="match status" value="1"/>
</dbReference>
<dbReference type="PANTHER" id="PTHR30292:SF0">
    <property type="entry name" value="5-OXOPROLINASE SUBUNIT A"/>
    <property type="match status" value="1"/>
</dbReference>
<protein>
    <recommendedName>
        <fullName evidence="1">5-oxoprolinase subunit A</fullName>
        <shortName evidence="1">5-OPase subunit A</shortName>
        <ecNumber evidence="1">3.5.2.9</ecNumber>
    </recommendedName>
    <alternativeName>
        <fullName evidence="1">5-oxoprolinase (ATP-hydrolyzing) subunit A</fullName>
    </alternativeName>
</protein>
<evidence type="ECO:0000313" key="2">
    <source>
        <dbReference type="EMBL" id="GLI91535.1"/>
    </source>
</evidence>
<dbReference type="RefSeq" id="WP_281800222.1">
    <property type="nucleotide sequence ID" value="NZ_BSEC01000001.1"/>
</dbReference>
<dbReference type="NCBIfam" id="NF003816">
    <property type="entry name" value="PRK05406.1-5"/>
    <property type="match status" value="1"/>
</dbReference>
<sequence length="257" mass="26561">MTKARRIDLNADLGEGFGPWRMGDDAAMLGLVTSANVACGFHAGDPDIMAATFTRAREQGVALGAHVGFPDLAGFGRRPMAMTPREIERAVAYQIGAAQAVAALAGARVTYVKAHGALANLAERDAAVADALARATRAVDPALILLAIALSQQVLAGERAGLAVAHEIFADRAYVDDGRLQPRSEPGAVITDAGVAIARVREMLAEGALITVTGKRLKTPIDSVCVHGDTAHAVDMARALRAGLEAEGYALSAFAGA</sequence>
<dbReference type="AlphaFoldDB" id="A0A9W6LQH0"/>
<comment type="subunit">
    <text evidence="1">Forms a complex composed of PxpA, PxpB and PxpC.</text>
</comment>
<keyword evidence="1" id="KW-0378">Hydrolase</keyword>
<organism evidence="2 3">
    <name type="scientific">Methylocystis echinoides</name>
    <dbReference type="NCBI Taxonomy" id="29468"/>
    <lineage>
        <taxon>Bacteria</taxon>
        <taxon>Pseudomonadati</taxon>
        <taxon>Pseudomonadota</taxon>
        <taxon>Alphaproteobacteria</taxon>
        <taxon>Hyphomicrobiales</taxon>
        <taxon>Methylocystaceae</taxon>
        <taxon>Methylocystis</taxon>
    </lineage>
</organism>
<dbReference type="GO" id="GO:0005524">
    <property type="term" value="F:ATP binding"/>
    <property type="evidence" value="ECO:0007669"/>
    <property type="project" value="UniProtKB-UniRule"/>
</dbReference>
<dbReference type="GO" id="GO:0017168">
    <property type="term" value="F:5-oxoprolinase (ATP-hydrolyzing) activity"/>
    <property type="evidence" value="ECO:0007669"/>
    <property type="project" value="UniProtKB-UniRule"/>
</dbReference>
<evidence type="ECO:0000313" key="3">
    <source>
        <dbReference type="Proteomes" id="UP001144323"/>
    </source>
</evidence>
<dbReference type="NCBIfam" id="NF003814">
    <property type="entry name" value="PRK05406.1-3"/>
    <property type="match status" value="1"/>
</dbReference>
<dbReference type="InterPro" id="IPR005501">
    <property type="entry name" value="LamB/YcsF/PxpA-like"/>
</dbReference>